<dbReference type="Gene3D" id="3.40.190.10">
    <property type="entry name" value="Periplasmic binding protein-like II"/>
    <property type="match status" value="2"/>
</dbReference>
<dbReference type="Proteomes" id="UP000594015">
    <property type="component" value="Chromosome"/>
</dbReference>
<dbReference type="SUPFAM" id="SSF53850">
    <property type="entry name" value="Periplasmic binding protein-like II"/>
    <property type="match status" value="1"/>
</dbReference>
<dbReference type="PROSITE" id="PS51257">
    <property type="entry name" value="PROKAR_LIPOPROTEIN"/>
    <property type="match status" value="1"/>
</dbReference>
<dbReference type="AlphaFoldDB" id="A0AAE7NV00"/>
<accession>A0AAE7NV00</accession>
<evidence type="ECO:0000256" key="1">
    <source>
        <dbReference type="ARBA" id="ARBA00010742"/>
    </source>
</evidence>
<dbReference type="CDD" id="cd01008">
    <property type="entry name" value="PBP2_NrtA_SsuA_CpmA_like"/>
    <property type="match status" value="1"/>
</dbReference>
<dbReference type="FunFam" id="3.40.190.10:FF:000050">
    <property type="entry name" value="Sulfonate ABC transporter substrate-binding protein"/>
    <property type="match status" value="1"/>
</dbReference>
<gene>
    <name evidence="7" type="ORF">WN72_34030</name>
</gene>
<dbReference type="PANTHER" id="PTHR30024">
    <property type="entry name" value="ALIPHATIC SULFONATES-BINDING PROTEIN-RELATED"/>
    <property type="match status" value="1"/>
</dbReference>
<sequence>MAGRTAKPSNPHGLLDCLNHETFAAVGLGGACRRWSSGVGTMRTVSRWSVSKWILALGAAAAVTAGASPSWAQQTIRVGWTIPAEESKYWMMRRPAEFPNLGKTYNVEWTQFQGTAPMTQALAAGALDCATQAPLSLANGVVGGNLKAYIVAQHVFEKPGGFSVYWAVMDDSPIKTIADLKGKTVGISVIGGGTQGPFNLLLKQNGVDPAKDIKLVEVGFAVSEDALRQGRVDAVNMNQPFAARAEAKGGTRKLFSLSQAMPNIVHILEACRADFVDKNPEVVKAYVRDITSGMKKALANREETLKVVNEVLKAPIPVLETYLLKDNDFGRDPGAAPNFPAIQKMLDIYAETGMLPKLDAAQFKHPTIVAPLE</sequence>
<keyword evidence="3" id="KW-0732">Signal</keyword>
<comment type="function">
    <text evidence="4">Part of a binding-protein-dependent transport system for aliphatic sulfonates. Putative binding protein.</text>
</comment>
<evidence type="ECO:0000256" key="5">
    <source>
        <dbReference type="ARBA" id="ARBA00070228"/>
    </source>
</evidence>
<comment type="similarity">
    <text evidence="1">Belongs to the bacterial solute-binding protein SsuA/TauA family.</text>
</comment>
<dbReference type="InterPro" id="IPR015168">
    <property type="entry name" value="SsuA/THI5"/>
</dbReference>
<evidence type="ECO:0000256" key="4">
    <source>
        <dbReference type="ARBA" id="ARBA00055538"/>
    </source>
</evidence>
<keyword evidence="2" id="KW-0813">Transport</keyword>
<evidence type="ECO:0000256" key="3">
    <source>
        <dbReference type="ARBA" id="ARBA00022729"/>
    </source>
</evidence>
<name>A0AAE7NV00_9BRAD</name>
<evidence type="ECO:0000313" key="7">
    <source>
        <dbReference type="EMBL" id="QOZ70760.1"/>
    </source>
</evidence>
<dbReference type="KEGG" id="barh:WN72_34030"/>
<dbReference type="Pfam" id="PF09084">
    <property type="entry name" value="NMT1"/>
    <property type="match status" value="1"/>
</dbReference>
<evidence type="ECO:0000259" key="6">
    <source>
        <dbReference type="Pfam" id="PF09084"/>
    </source>
</evidence>
<dbReference type="EMBL" id="CP030050">
    <property type="protein sequence ID" value="QOZ70760.1"/>
    <property type="molecule type" value="Genomic_DNA"/>
</dbReference>
<protein>
    <recommendedName>
        <fullName evidence="5">Putative aliphatic sulfonates-binding protein</fullName>
    </recommendedName>
</protein>
<feature type="domain" description="SsuA/THI5-like" evidence="6">
    <location>
        <begin position="113"/>
        <end position="303"/>
    </location>
</feature>
<evidence type="ECO:0000256" key="2">
    <source>
        <dbReference type="ARBA" id="ARBA00022448"/>
    </source>
</evidence>
<reference evidence="7 8" key="1">
    <citation type="submission" date="2018-06" db="EMBL/GenBank/DDBJ databases">
        <title>Comparative genomics of Bradyrhizobium nodulating Arachidis hypogaea.</title>
        <authorList>
            <person name="Li Y."/>
        </authorList>
    </citation>
    <scope>NUCLEOTIDE SEQUENCE [LARGE SCALE GENOMIC DNA]</scope>
    <source>
        <strain evidence="7 8">CCBAU 051107</strain>
    </source>
</reference>
<dbReference type="PANTHER" id="PTHR30024:SF48">
    <property type="entry name" value="ABC TRANSPORTER SUBSTRATE-BINDING PROTEIN"/>
    <property type="match status" value="1"/>
</dbReference>
<evidence type="ECO:0000313" key="8">
    <source>
        <dbReference type="Proteomes" id="UP000594015"/>
    </source>
</evidence>
<organism evidence="7 8">
    <name type="scientific">Bradyrhizobium arachidis</name>
    <dbReference type="NCBI Taxonomy" id="858423"/>
    <lineage>
        <taxon>Bacteria</taxon>
        <taxon>Pseudomonadati</taxon>
        <taxon>Pseudomonadota</taxon>
        <taxon>Alphaproteobacteria</taxon>
        <taxon>Hyphomicrobiales</taxon>
        <taxon>Nitrobacteraceae</taxon>
        <taxon>Bradyrhizobium</taxon>
    </lineage>
</organism>
<proteinExistence type="inferred from homology"/>